<accession>A0A382IFL2</accession>
<feature type="non-terminal residue" evidence="1">
    <location>
        <position position="113"/>
    </location>
</feature>
<gene>
    <name evidence="1" type="ORF">METZ01_LOCUS251304</name>
</gene>
<reference evidence="1" key="1">
    <citation type="submission" date="2018-05" db="EMBL/GenBank/DDBJ databases">
        <authorList>
            <person name="Lanie J.A."/>
            <person name="Ng W.-L."/>
            <person name="Kazmierczak K.M."/>
            <person name="Andrzejewski T.M."/>
            <person name="Davidsen T.M."/>
            <person name="Wayne K.J."/>
            <person name="Tettelin H."/>
            <person name="Glass J.I."/>
            <person name="Rusch D."/>
            <person name="Podicherti R."/>
            <person name="Tsui H.-C.T."/>
            <person name="Winkler M.E."/>
        </authorList>
    </citation>
    <scope>NUCLEOTIDE SEQUENCE</scope>
</reference>
<sequence>LRSLSDVYWNRMVCFRCGGLSQGPWSHHGRCQHDTVLYGAHSLSKRRVAERVAPVSLSEPHHLSDRAVEGHYSVESGARFREAIYLSCDRISVLMGWVAMVSSCQKRVCRCPL</sequence>
<feature type="non-terminal residue" evidence="1">
    <location>
        <position position="1"/>
    </location>
</feature>
<dbReference type="AlphaFoldDB" id="A0A382IFL2"/>
<dbReference type="EMBL" id="UINC01067101">
    <property type="protein sequence ID" value="SVB98450.1"/>
    <property type="molecule type" value="Genomic_DNA"/>
</dbReference>
<name>A0A382IFL2_9ZZZZ</name>
<evidence type="ECO:0000313" key="1">
    <source>
        <dbReference type="EMBL" id="SVB98450.1"/>
    </source>
</evidence>
<protein>
    <submittedName>
        <fullName evidence="1">Uncharacterized protein</fullName>
    </submittedName>
</protein>
<proteinExistence type="predicted"/>
<organism evidence="1">
    <name type="scientific">marine metagenome</name>
    <dbReference type="NCBI Taxonomy" id="408172"/>
    <lineage>
        <taxon>unclassified sequences</taxon>
        <taxon>metagenomes</taxon>
        <taxon>ecological metagenomes</taxon>
    </lineage>
</organism>